<dbReference type="SUPFAM" id="SSF50978">
    <property type="entry name" value="WD40 repeat-like"/>
    <property type="match status" value="1"/>
</dbReference>
<proteinExistence type="inferred from homology"/>
<dbReference type="Pfam" id="PF00400">
    <property type="entry name" value="WD40"/>
    <property type="match status" value="2"/>
</dbReference>
<dbReference type="PROSITE" id="PS50082">
    <property type="entry name" value="WD_REPEATS_2"/>
    <property type="match status" value="2"/>
</dbReference>
<dbReference type="RefSeq" id="XP_040661300.1">
    <property type="nucleotide sequence ID" value="XM_040800417.1"/>
</dbReference>
<dbReference type="PROSITE" id="PS50294">
    <property type="entry name" value="WD_REPEATS_REGION"/>
    <property type="match status" value="1"/>
</dbReference>
<feature type="repeat" description="WD" evidence="7">
    <location>
        <begin position="421"/>
        <end position="436"/>
    </location>
</feature>
<evidence type="ECO:0000256" key="4">
    <source>
        <dbReference type="ARBA" id="ARBA00037931"/>
    </source>
</evidence>
<keyword evidence="1 7" id="KW-0853">WD repeat</keyword>
<evidence type="ECO:0000313" key="8">
    <source>
        <dbReference type="EMBL" id="KYK61948.1"/>
    </source>
</evidence>
<dbReference type="InterPro" id="IPR001680">
    <property type="entry name" value="WD40_rpt"/>
</dbReference>
<comment type="caution">
    <text evidence="8">The sequence shown here is derived from an EMBL/GenBank/DDBJ whole genome shotgun (WGS) entry which is preliminary data.</text>
</comment>
<organism evidence="8 9">
    <name type="scientific">Drechmeria coniospora</name>
    <name type="common">Nematophagous fungus</name>
    <name type="synonym">Meria coniospora</name>
    <dbReference type="NCBI Taxonomy" id="98403"/>
    <lineage>
        <taxon>Eukaryota</taxon>
        <taxon>Fungi</taxon>
        <taxon>Dikarya</taxon>
        <taxon>Ascomycota</taxon>
        <taxon>Pezizomycotina</taxon>
        <taxon>Sordariomycetes</taxon>
        <taxon>Hypocreomycetidae</taxon>
        <taxon>Hypocreales</taxon>
        <taxon>Ophiocordycipitaceae</taxon>
        <taxon>Drechmeria</taxon>
    </lineage>
</organism>
<name>A0A151GXW0_DRECN</name>
<evidence type="ECO:0000313" key="9">
    <source>
        <dbReference type="Proteomes" id="UP000076580"/>
    </source>
</evidence>
<keyword evidence="9" id="KW-1185">Reference proteome</keyword>
<dbReference type="STRING" id="98403.A0A151GXW0"/>
<dbReference type="GeneID" id="63715736"/>
<feature type="repeat" description="WD" evidence="7">
    <location>
        <begin position="23"/>
        <end position="64"/>
    </location>
</feature>
<evidence type="ECO:0000256" key="2">
    <source>
        <dbReference type="ARBA" id="ARBA00022737"/>
    </source>
</evidence>
<dbReference type="PANTHER" id="PTHR19854:SF1">
    <property type="entry name" value="GUANINE NUCLEOTIDE-BINDING PROTEIN SUBUNIT BETA-LIKE PROTEIN 1"/>
    <property type="match status" value="1"/>
</dbReference>
<dbReference type="InterPro" id="IPR015943">
    <property type="entry name" value="WD40/YVTN_repeat-like_dom_sf"/>
</dbReference>
<sequence length="436" mass="47496">MTPSDPFAGRAMAAAQPTPKNILRGHRAQVHVATFIRGNERLVIGDADGYITVWDLAVMRPTAVWQAHAKAMLGIQGWGPDKIITHGRDNKLIVWKLATADEAGLSKALPVEDLPVPRQQPWVLHQLEVNTMNFCSFSACARRSHHDDTCDLGDSPDILVAVPNTLLSEAVDIYSLPSQSRIHTVKPRTQNGMAMCLRLFHHDRCLTLLAAFENGCATVQRLESSGAWITTYRTEAHSQPVLSLDLDPGRAYFLTSSADSMIAKHPIPTALQAVACLPDDDGVVAMDLERRSLLSEAANSSAKVPSPPERREEWKHPLKTVNTKHAGQQSLMIRSDGKIFATAGWDANIRVYSCKTLRELAVLQWHKVGAYAVALASVGTPSAAAASDSGTRPLSCKDSSSTALLGVKDRRIRQATKAHWIAAGAKDGKVSLWDVY</sequence>
<comment type="function">
    <text evidence="3">Component of the ASTRA complex involved in chromatin remodeling.</text>
</comment>
<dbReference type="PROSITE" id="PS00678">
    <property type="entry name" value="WD_REPEATS_1"/>
    <property type="match status" value="2"/>
</dbReference>
<evidence type="ECO:0000256" key="3">
    <source>
        <dbReference type="ARBA" id="ARBA00037338"/>
    </source>
</evidence>
<dbReference type="EMBL" id="LAYC01000001">
    <property type="protein sequence ID" value="KYK61948.1"/>
    <property type="molecule type" value="Genomic_DNA"/>
</dbReference>
<evidence type="ECO:0000256" key="7">
    <source>
        <dbReference type="PROSITE-ProRule" id="PRU00221"/>
    </source>
</evidence>
<keyword evidence="2" id="KW-0677">Repeat</keyword>
<dbReference type="Proteomes" id="UP000076580">
    <property type="component" value="Chromosome 01"/>
</dbReference>
<gene>
    <name evidence="8" type="ORF">DCS_03093</name>
</gene>
<accession>A0A151GXW0</accession>
<protein>
    <recommendedName>
        <fullName evidence="6">ASTRA-associated protein 1</fullName>
    </recommendedName>
</protein>
<dbReference type="InParanoid" id="A0A151GXW0"/>
<dbReference type="AlphaFoldDB" id="A0A151GXW0"/>
<evidence type="ECO:0000256" key="6">
    <source>
        <dbReference type="ARBA" id="ARBA00040563"/>
    </source>
</evidence>
<evidence type="ECO:0000256" key="5">
    <source>
        <dbReference type="ARBA" id="ARBA00038749"/>
    </source>
</evidence>
<dbReference type="InterPro" id="IPR036322">
    <property type="entry name" value="WD40_repeat_dom_sf"/>
</dbReference>
<dbReference type="InterPro" id="IPR019775">
    <property type="entry name" value="WD40_repeat_CS"/>
</dbReference>
<comment type="subunit">
    <text evidence="5">Component of the ASTRA chromatin remodeling machinery complex.</text>
</comment>
<evidence type="ECO:0000256" key="1">
    <source>
        <dbReference type="ARBA" id="ARBA00022574"/>
    </source>
</evidence>
<comment type="similarity">
    <text evidence="4">Belongs to the WD repeat ASA1 family.</text>
</comment>
<dbReference type="SMART" id="SM00320">
    <property type="entry name" value="WD40"/>
    <property type="match status" value="4"/>
</dbReference>
<dbReference type="PANTHER" id="PTHR19854">
    <property type="entry name" value="TRANSDUCIN BETA-LIKE 3"/>
    <property type="match status" value="1"/>
</dbReference>
<dbReference type="Gene3D" id="2.130.10.10">
    <property type="entry name" value="YVTN repeat-like/Quinoprotein amine dehydrogenase"/>
    <property type="match status" value="2"/>
</dbReference>
<reference evidence="8 9" key="1">
    <citation type="journal article" date="2016" name="Sci. Rep.">
        <title>Insights into Adaptations to a Near-Obligate Nematode Endoparasitic Lifestyle from the Finished Genome of Drechmeria coniospora.</title>
        <authorList>
            <person name="Zhang L."/>
            <person name="Zhou Z."/>
            <person name="Guo Q."/>
            <person name="Fokkens L."/>
            <person name="Miskei M."/>
            <person name="Pocsi I."/>
            <person name="Zhang W."/>
            <person name="Chen M."/>
            <person name="Wang L."/>
            <person name="Sun Y."/>
            <person name="Donzelli B.G."/>
            <person name="Gibson D.M."/>
            <person name="Nelson D.R."/>
            <person name="Luo J.G."/>
            <person name="Rep M."/>
            <person name="Liu H."/>
            <person name="Yang S."/>
            <person name="Wang J."/>
            <person name="Krasnoff S.B."/>
            <person name="Xu Y."/>
            <person name="Molnar I."/>
            <person name="Lin M."/>
        </authorList>
    </citation>
    <scope>NUCLEOTIDE SEQUENCE [LARGE SCALE GENOMIC DNA]</scope>
    <source>
        <strain evidence="8 9">ARSEF 6962</strain>
    </source>
</reference>